<comment type="caution">
    <text evidence="2">The sequence shown here is derived from an EMBL/GenBank/DDBJ whole genome shotgun (WGS) entry which is preliminary data.</text>
</comment>
<dbReference type="EMBL" id="AFOJ01000007">
    <property type="protein sequence ID" value="EGM50269.1"/>
    <property type="molecule type" value="Genomic_DNA"/>
</dbReference>
<evidence type="ECO:0000256" key="1">
    <source>
        <dbReference type="SAM" id="MobiDB-lite"/>
    </source>
</evidence>
<feature type="region of interest" description="Disordered" evidence="1">
    <location>
        <begin position="1"/>
        <end position="20"/>
    </location>
</feature>
<sequence length="35" mass="4032">MYLNEQENSEALSEQIDALETDERQDIVEKYISAG</sequence>
<dbReference type="Proteomes" id="UP000002971">
    <property type="component" value="Unassembled WGS sequence"/>
</dbReference>
<evidence type="ECO:0000313" key="2">
    <source>
        <dbReference type="EMBL" id="EGM50269.1"/>
    </source>
</evidence>
<reference evidence="2 3" key="1">
    <citation type="journal article" date="2011" name="J. Bacteriol.">
        <title>Genome Sequence of Lactobacillus ruminis SPM0211, Isolated from a Fecal Sample from a Healthy Korean.</title>
        <authorList>
            <person name="Lee S."/>
            <person name="Cho Y.J."/>
            <person name="Lee A.H."/>
            <person name="Chun J."/>
            <person name="Ha N.J."/>
            <person name="Ko G."/>
        </authorList>
    </citation>
    <scope>NUCLEOTIDE SEQUENCE [LARGE SCALE GENOMIC DNA]</scope>
    <source>
        <strain evidence="2 3">SPM0211</strain>
    </source>
</reference>
<accession>F7R2L9</accession>
<name>F7R2L9_9LACO</name>
<protein>
    <submittedName>
        <fullName evidence="2">Uncharacterized protein</fullName>
    </submittedName>
</protein>
<dbReference type="AlphaFoldDB" id="F7R2L9"/>
<evidence type="ECO:0000313" key="3">
    <source>
        <dbReference type="Proteomes" id="UP000002971"/>
    </source>
</evidence>
<organism evidence="2 3">
    <name type="scientific">Ligilactobacillus ruminis SPM0211</name>
    <dbReference type="NCBI Taxonomy" id="1040964"/>
    <lineage>
        <taxon>Bacteria</taxon>
        <taxon>Bacillati</taxon>
        <taxon>Bacillota</taxon>
        <taxon>Bacilli</taxon>
        <taxon>Lactobacillales</taxon>
        <taxon>Lactobacillaceae</taxon>
        <taxon>Ligilactobacillus</taxon>
    </lineage>
</organism>
<gene>
    <name evidence="2" type="ORF">LRU_01951</name>
</gene>
<feature type="compositionally biased region" description="Polar residues" evidence="1">
    <location>
        <begin position="1"/>
        <end position="12"/>
    </location>
</feature>
<proteinExistence type="predicted"/>